<evidence type="ECO:0000313" key="3">
    <source>
        <dbReference type="Proteomes" id="UP000284842"/>
    </source>
</evidence>
<name>A0A409YYD0_9AGAR</name>
<dbReference type="AlphaFoldDB" id="A0A409YYD0"/>
<protein>
    <submittedName>
        <fullName evidence="2">Uncharacterized protein</fullName>
    </submittedName>
</protein>
<keyword evidence="3" id="KW-1185">Reference proteome</keyword>
<dbReference type="EMBL" id="NHTK01000266">
    <property type="protein sequence ID" value="PPR07933.1"/>
    <property type="molecule type" value="Genomic_DNA"/>
</dbReference>
<dbReference type="InParanoid" id="A0A409YYD0"/>
<accession>A0A409YYD0</accession>
<evidence type="ECO:0000256" key="1">
    <source>
        <dbReference type="SAM" id="Phobius"/>
    </source>
</evidence>
<organism evidence="2 3">
    <name type="scientific">Panaeolus cyanescens</name>
    <dbReference type="NCBI Taxonomy" id="181874"/>
    <lineage>
        <taxon>Eukaryota</taxon>
        <taxon>Fungi</taxon>
        <taxon>Dikarya</taxon>
        <taxon>Basidiomycota</taxon>
        <taxon>Agaricomycotina</taxon>
        <taxon>Agaricomycetes</taxon>
        <taxon>Agaricomycetidae</taxon>
        <taxon>Agaricales</taxon>
        <taxon>Agaricineae</taxon>
        <taxon>Galeropsidaceae</taxon>
        <taxon>Panaeolus</taxon>
    </lineage>
</organism>
<keyword evidence="1" id="KW-0812">Transmembrane</keyword>
<reference evidence="2 3" key="1">
    <citation type="journal article" date="2018" name="Evol. Lett.">
        <title>Horizontal gene cluster transfer increased hallucinogenic mushroom diversity.</title>
        <authorList>
            <person name="Reynolds H.T."/>
            <person name="Vijayakumar V."/>
            <person name="Gluck-Thaler E."/>
            <person name="Korotkin H.B."/>
            <person name="Matheny P.B."/>
            <person name="Slot J.C."/>
        </authorList>
    </citation>
    <scope>NUCLEOTIDE SEQUENCE [LARGE SCALE GENOMIC DNA]</scope>
    <source>
        <strain evidence="2 3">2629</strain>
    </source>
</reference>
<sequence length="208" mass="22559">MLSIGPIIVAVIVGGYILTFLFQLCFPHVTLWSMMRHRRKNSAQIPDPFVGHTSAAPTEATSPPFVSRRFSLNSVAAASRAPTPADTTGETDVIQPLEQTTTNGVTPWMSTLLVPHELEGTGLGRDDGAHTDLVPLPSLVLPLLRGVLPDQQERRIPAAAEHLIEVVERSEHGHSSPALIQEHDDGDSLLPPEYQSAWGGAITEHVQY</sequence>
<feature type="transmembrane region" description="Helical" evidence="1">
    <location>
        <begin position="6"/>
        <end position="32"/>
    </location>
</feature>
<keyword evidence="1" id="KW-0472">Membrane</keyword>
<comment type="caution">
    <text evidence="2">The sequence shown here is derived from an EMBL/GenBank/DDBJ whole genome shotgun (WGS) entry which is preliminary data.</text>
</comment>
<evidence type="ECO:0000313" key="2">
    <source>
        <dbReference type="EMBL" id="PPR07933.1"/>
    </source>
</evidence>
<keyword evidence="1" id="KW-1133">Transmembrane helix</keyword>
<gene>
    <name evidence="2" type="ORF">CVT24_000913</name>
</gene>
<dbReference type="Proteomes" id="UP000284842">
    <property type="component" value="Unassembled WGS sequence"/>
</dbReference>
<proteinExistence type="predicted"/>